<dbReference type="AlphaFoldDB" id="A0A9Q4G0F0"/>
<evidence type="ECO:0000256" key="1">
    <source>
        <dbReference type="SAM" id="MobiDB-lite"/>
    </source>
</evidence>
<gene>
    <name evidence="3" type="ORF">HXA33_14875</name>
</gene>
<evidence type="ECO:0000313" key="4">
    <source>
        <dbReference type="Proteomes" id="UP001057753"/>
    </source>
</evidence>
<feature type="transmembrane region" description="Helical" evidence="2">
    <location>
        <begin position="54"/>
        <end position="76"/>
    </location>
</feature>
<evidence type="ECO:0000313" key="3">
    <source>
        <dbReference type="EMBL" id="MCR6097818.1"/>
    </source>
</evidence>
<reference evidence="3" key="1">
    <citation type="submission" date="2020-06" db="EMBL/GenBank/DDBJ databases">
        <title>Insight into the genomes of haloalkaliphilic bacilli from Kenyan soda lakes.</title>
        <authorList>
            <person name="Mwirichia R."/>
            <person name="Villamizar G.C."/>
            <person name="Poehlein A."/>
            <person name="Mugweru J."/>
            <person name="Kipnyargis A."/>
            <person name="Kiplimo D."/>
            <person name="Orwa P."/>
            <person name="Daniel R."/>
        </authorList>
    </citation>
    <scope>NUCLEOTIDE SEQUENCE</scope>
    <source>
        <strain evidence="3">B1096_S55</strain>
    </source>
</reference>
<sequence length="412" mass="46115">MNNKKWSEEDIEKTLTKLPPVQDRQTKDDLFQAIASRTEKELPTRFSPRKKKTWVFPAMASAAAVLLAILIIPPFFTSDNQLTTNNMNQEESNLNETAPVENNDLNDTDLDSHEVAVNNNEEELPEAPETPSIEDDGNEMFNEHDEPAQVMTKPARVASVAYIAKSYSVGEGSSANHYITLEEYELDESVNREKALLTSVKESDTTSGHYLNSLQDVTSSGDTVQLHFTDTEALQALSSQEYTFIEEMFQEIVPLYGYNEVEFLVDEEPGLIFGPRGMAQSLDVTTHNRGYYLVEENNEVGLISARMAGEVMREDGTPLTFEQTVEKMATTEEEEGWYESAIPAPVEVTSVTIPGDTARVGYRIIEDGDVEEEKLHLFFEALKLTAKSFTLDSLEIINVDSGDTITYDMGEN</sequence>
<proteinExistence type="predicted"/>
<keyword evidence="4" id="KW-1185">Reference proteome</keyword>
<accession>A0A9Q4G0F0</accession>
<keyword evidence="2" id="KW-1133">Transmembrane helix</keyword>
<protein>
    <submittedName>
        <fullName evidence="3">Uncharacterized protein</fullName>
    </submittedName>
</protein>
<organism evidence="3 4">
    <name type="scientific">Salipaludibacillus agaradhaerens</name>
    <name type="common">Bacillus agaradhaerens</name>
    <dbReference type="NCBI Taxonomy" id="76935"/>
    <lineage>
        <taxon>Bacteria</taxon>
        <taxon>Bacillati</taxon>
        <taxon>Bacillota</taxon>
        <taxon>Bacilli</taxon>
        <taxon>Bacillales</taxon>
        <taxon>Bacillaceae</taxon>
    </lineage>
</organism>
<feature type="region of interest" description="Disordered" evidence="1">
    <location>
        <begin position="91"/>
        <end position="110"/>
    </location>
</feature>
<dbReference type="RefSeq" id="WP_257822189.1">
    <property type="nucleotide sequence ID" value="NZ_JABXYM010000001.1"/>
</dbReference>
<dbReference type="Proteomes" id="UP001057753">
    <property type="component" value="Unassembled WGS sequence"/>
</dbReference>
<keyword evidence="2" id="KW-0472">Membrane</keyword>
<keyword evidence="2" id="KW-0812">Transmembrane</keyword>
<name>A0A9Q4G0F0_SALAG</name>
<evidence type="ECO:0000256" key="2">
    <source>
        <dbReference type="SAM" id="Phobius"/>
    </source>
</evidence>
<dbReference type="EMBL" id="JABXYM010000001">
    <property type="protein sequence ID" value="MCR6097818.1"/>
    <property type="molecule type" value="Genomic_DNA"/>
</dbReference>
<comment type="caution">
    <text evidence="3">The sequence shown here is derived from an EMBL/GenBank/DDBJ whole genome shotgun (WGS) entry which is preliminary data.</text>
</comment>